<organism evidence="2">
    <name type="scientific">Neospora caninum (strain Liverpool)</name>
    <dbReference type="NCBI Taxonomy" id="572307"/>
    <lineage>
        <taxon>Eukaryota</taxon>
        <taxon>Sar</taxon>
        <taxon>Alveolata</taxon>
        <taxon>Apicomplexa</taxon>
        <taxon>Conoidasida</taxon>
        <taxon>Coccidia</taxon>
        <taxon>Eucoccidiorida</taxon>
        <taxon>Eimeriorina</taxon>
        <taxon>Sarcocystidae</taxon>
        <taxon>Neospora</taxon>
    </lineage>
</organism>
<feature type="region of interest" description="Disordered" evidence="1">
    <location>
        <begin position="153"/>
        <end position="179"/>
    </location>
</feature>
<proteinExistence type="predicted"/>
<feature type="region of interest" description="Disordered" evidence="1">
    <location>
        <begin position="199"/>
        <end position="303"/>
    </location>
</feature>
<feature type="compositionally biased region" description="Basic and acidic residues" evidence="1">
    <location>
        <begin position="156"/>
        <end position="166"/>
    </location>
</feature>
<accession>A0A0F7U6F6</accession>
<feature type="region of interest" description="Disordered" evidence="1">
    <location>
        <begin position="411"/>
        <end position="436"/>
    </location>
</feature>
<feature type="region of interest" description="Disordered" evidence="1">
    <location>
        <begin position="82"/>
        <end position="107"/>
    </location>
</feature>
<sequence length="673" mass="74486">MPRAFVGRRRMAARTHNSPGSLFYAKSVSLSSSSRALTSFLSFPGSPPTPLSSPSSSLCAFPVDLLPPGPSLSVRCSVSPNLSRSSARGRDGSLLSSALASPRPAPSPARGTAVSAFSSLALSSRTSFSYLSPSFSFFSPLFPAGSVLDACASGGRRPEGGVESRNRPGCATAPASLSSSGPVQRICLFTARGPRRFFSVGKSETPVENPGEGKEEDGRTDAHEETQPAGEEEVSRAERQREEEGGTEKPEELPVEEKKEENRARLSEETGENNNFPGDASSPVASEEAGCEASSASASPLPPQWWDCPSELTEFLVPPPLENFFSVDGGDLDRERLQAVIRRVYVHSNAHLAAAHAEPSVWCTDTASGGEAERETKRPDELPPWFQYPDPNTMWPNPLLHNHRLKPFVRPRPSLGAGVDEEQSSERRRGAGEAEAAALEDKQLRVNKHRLEHLWKFARSYGVAWDELDEVYIHFMQMKRTREERWEEHRTDLLQYAAVVAAREVREKRKKEIAEAGVDLAAVQPEHREQMCLPRSLHRKETRRLFFEWRRSYLGPWRPGGLQKLMKAVVTLRMLQRETNERFLFLGDAKSKTREEREEARARMEAEIIGLLQRSDAATGTGSCAGEVENTAAPGQETGQLFEVWEFDGVGKKETIVRDEEEDFDDAQVDVRT</sequence>
<name>A0A0F7U6F6_NEOCL</name>
<reference evidence="2" key="1">
    <citation type="journal article" date="2015" name="PLoS ONE">
        <title>Comprehensive Evaluation of Toxoplasma gondii VEG and Neospora caninum LIV Genomes with Tachyzoite Stage Transcriptome and Proteome Defines Novel Transcript Features.</title>
        <authorList>
            <person name="Ramaprasad A."/>
            <person name="Mourier T."/>
            <person name="Naeem R."/>
            <person name="Malas T.B."/>
            <person name="Moussa E."/>
            <person name="Panigrahi A."/>
            <person name="Vermont S.J."/>
            <person name="Otto T.D."/>
            <person name="Wastling J."/>
            <person name="Pain A."/>
        </authorList>
    </citation>
    <scope>NUCLEOTIDE SEQUENCE</scope>
    <source>
        <strain evidence="2">Liverpool</strain>
    </source>
</reference>
<protein>
    <recommendedName>
        <fullName evidence="3">Chromosome III, complete sequence, related</fullName>
    </recommendedName>
</protein>
<feature type="compositionally biased region" description="Low complexity" evidence="1">
    <location>
        <begin position="92"/>
        <end position="107"/>
    </location>
</feature>
<dbReference type="EMBL" id="LN714479">
    <property type="protein sequence ID" value="CEL65383.1"/>
    <property type="molecule type" value="Genomic_DNA"/>
</dbReference>
<feature type="compositionally biased region" description="Basic and acidic residues" evidence="1">
    <location>
        <begin position="211"/>
        <end position="226"/>
    </location>
</feature>
<evidence type="ECO:0000256" key="1">
    <source>
        <dbReference type="SAM" id="MobiDB-lite"/>
    </source>
</evidence>
<evidence type="ECO:0008006" key="3">
    <source>
        <dbReference type="Google" id="ProtNLM"/>
    </source>
</evidence>
<feature type="compositionally biased region" description="Basic and acidic residues" evidence="1">
    <location>
        <begin position="233"/>
        <end position="268"/>
    </location>
</feature>
<feature type="compositionally biased region" description="Low complexity" evidence="1">
    <location>
        <begin position="285"/>
        <end position="299"/>
    </location>
</feature>
<feature type="compositionally biased region" description="Basic and acidic residues" evidence="1">
    <location>
        <begin position="371"/>
        <end position="381"/>
    </location>
</feature>
<feature type="region of interest" description="Disordered" evidence="1">
    <location>
        <begin position="365"/>
        <end position="384"/>
    </location>
</feature>
<gene>
    <name evidence="2" type="ORF">BN1204_012330</name>
</gene>
<evidence type="ECO:0000313" key="2">
    <source>
        <dbReference type="EMBL" id="CEL65383.1"/>
    </source>
</evidence>
<dbReference type="AlphaFoldDB" id="A0A0F7U6F6"/>